<dbReference type="GO" id="GO:0003677">
    <property type="term" value="F:DNA binding"/>
    <property type="evidence" value="ECO:0007669"/>
    <property type="project" value="UniProtKB-KW"/>
</dbReference>
<dbReference type="Gene3D" id="1.10.260.40">
    <property type="entry name" value="lambda repressor-like DNA-binding domains"/>
    <property type="match status" value="2"/>
</dbReference>
<comment type="caution">
    <text evidence="6">The sequence shown here is derived from an EMBL/GenBank/DDBJ whole genome shotgun (WGS) entry which is preliminary data.</text>
</comment>
<dbReference type="SUPFAM" id="SSF46955">
    <property type="entry name" value="Putative DNA-binding domain"/>
    <property type="match status" value="1"/>
</dbReference>
<evidence type="ECO:0000259" key="5">
    <source>
        <dbReference type="PROSITE" id="PS51702"/>
    </source>
</evidence>
<keyword evidence="2" id="KW-0805">Transcription regulation</keyword>
<dbReference type="Pfam" id="PF02316">
    <property type="entry name" value="HTH_Tnp_Mu_1"/>
    <property type="match status" value="1"/>
</dbReference>
<dbReference type="InterPro" id="IPR003314">
    <property type="entry name" value="Mu-type_HTH"/>
</dbReference>
<reference evidence="7" key="1">
    <citation type="submission" date="2015-06" db="EMBL/GenBank/DDBJ databases">
        <authorList>
            <person name="Radhakrishnan Rajesh"/>
            <person name="Underwood Anthony"/>
            <person name="Al-Shahib Ali"/>
        </authorList>
    </citation>
    <scope>NUCLEOTIDE SEQUENCE [LARGE SCALE GENOMIC DNA]</scope>
    <source>
        <strain evidence="7">P19_London_7_VIM_2_05_10</strain>
    </source>
</reference>
<comment type="similarity">
    <text evidence="1">Belongs to the ner transcriptional regulatory family.</text>
</comment>
<dbReference type="EMBL" id="CVVU01000245">
    <property type="protein sequence ID" value="CRP82470.1"/>
    <property type="molecule type" value="Genomic_DNA"/>
</dbReference>
<dbReference type="Proteomes" id="UP000045039">
    <property type="component" value="Unassembled WGS sequence"/>
</dbReference>
<dbReference type="Pfam" id="PF13693">
    <property type="entry name" value="HTH_35"/>
    <property type="match status" value="1"/>
</dbReference>
<evidence type="ECO:0000256" key="4">
    <source>
        <dbReference type="ARBA" id="ARBA00023163"/>
    </source>
</evidence>
<evidence type="ECO:0000256" key="1">
    <source>
        <dbReference type="ARBA" id="ARBA00006157"/>
    </source>
</evidence>
<organism evidence="6 7">
    <name type="scientific">Pseudomonas aeruginosa</name>
    <dbReference type="NCBI Taxonomy" id="287"/>
    <lineage>
        <taxon>Bacteria</taxon>
        <taxon>Pseudomonadati</taxon>
        <taxon>Pseudomonadota</taxon>
        <taxon>Gammaproteobacteria</taxon>
        <taxon>Pseudomonadales</taxon>
        <taxon>Pseudomonadaceae</taxon>
        <taxon>Pseudomonas</taxon>
    </lineage>
</organism>
<keyword evidence="4" id="KW-0804">Transcription</keyword>
<dbReference type="InterPro" id="IPR036388">
    <property type="entry name" value="WH-like_DNA-bd_sf"/>
</dbReference>
<dbReference type="InterPro" id="IPR010982">
    <property type="entry name" value="Lambda_DNA-bd_dom_sf"/>
</dbReference>
<evidence type="ECO:0000256" key="2">
    <source>
        <dbReference type="ARBA" id="ARBA00023015"/>
    </source>
</evidence>
<sequence length="339" mass="36426">MASIGKRHGLTAVAMVKSKRYPAAQDAIAGTLGVSAAALFPERYVVTWSDHYQRDVEKVLPGLAQHGDAQFPGVSKVKELHAHWRNIPVDLVHLPGTAKSRLAWIRNQLKARGFIITEVARYLGVSRTAINNLVVVAYADVQAFIADCLGVKPQQLWPDRYGEDGAPLPSGRALKSAPYRDAPSSVLDLREGLWLPVESIVGLPGLSASTDGITAAAKRHGWQVRDRAGVAEVAFASLPVETRYHLVGRIDGTGGSPVGRRVRKRFKRTAFELDQLTGGTRKVVAVEVGDGISTVSITSVGAESGKVEAWQHAALTPGELRQIAAVLLEAAQVCEIVDD</sequence>
<dbReference type="AlphaFoldDB" id="A0A9P1VZ02"/>
<evidence type="ECO:0000313" key="7">
    <source>
        <dbReference type="Proteomes" id="UP000045039"/>
    </source>
</evidence>
<dbReference type="PROSITE" id="PS51702">
    <property type="entry name" value="HTH_MU"/>
    <property type="match status" value="1"/>
</dbReference>
<dbReference type="Gene3D" id="1.10.10.10">
    <property type="entry name" value="Winged helix-like DNA-binding domain superfamily/Winged helix DNA-binding domain"/>
    <property type="match status" value="1"/>
</dbReference>
<protein>
    <recommendedName>
        <fullName evidence="5">HTH Mu-type domain-containing protein</fullName>
    </recommendedName>
</protein>
<evidence type="ECO:0000256" key="3">
    <source>
        <dbReference type="ARBA" id="ARBA00023125"/>
    </source>
</evidence>
<keyword evidence="3" id="KW-0238">DNA-binding</keyword>
<dbReference type="SUPFAM" id="SSF47413">
    <property type="entry name" value="lambda repressor-like DNA-binding domains"/>
    <property type="match status" value="1"/>
</dbReference>
<proteinExistence type="inferred from homology"/>
<accession>A0A9P1VZ02</accession>
<feature type="domain" description="HTH Mu-type" evidence="5">
    <location>
        <begin position="191"/>
        <end position="254"/>
    </location>
</feature>
<evidence type="ECO:0000313" key="6">
    <source>
        <dbReference type="EMBL" id="CRP82470.1"/>
    </source>
</evidence>
<name>A0A9P1VZ02_PSEAI</name>
<gene>
    <name evidence="6" type="ORF">PAERUG_P19_London_7_VIM_2_05_10_05687</name>
</gene>
<dbReference type="InterPro" id="IPR038722">
    <property type="entry name" value="Ner_HTH_dom"/>
</dbReference>
<dbReference type="InterPro" id="IPR009061">
    <property type="entry name" value="DNA-bd_dom_put_sf"/>
</dbReference>